<feature type="transmembrane region" description="Helical" evidence="1">
    <location>
        <begin position="151"/>
        <end position="176"/>
    </location>
</feature>
<dbReference type="EMBL" id="JABZXR010000045">
    <property type="protein sequence ID" value="MBF1664471.1"/>
    <property type="molecule type" value="Genomic_DNA"/>
</dbReference>
<accession>A0A930L8F0</accession>
<dbReference type="RefSeq" id="WP_303976185.1">
    <property type="nucleotide sequence ID" value="NZ_JABZXR010000045.1"/>
</dbReference>
<organism evidence="2 3">
    <name type="scientific">Rothia mucilaginosa</name>
    <dbReference type="NCBI Taxonomy" id="43675"/>
    <lineage>
        <taxon>Bacteria</taxon>
        <taxon>Bacillati</taxon>
        <taxon>Actinomycetota</taxon>
        <taxon>Actinomycetes</taxon>
        <taxon>Micrococcales</taxon>
        <taxon>Micrococcaceae</taxon>
        <taxon>Rothia</taxon>
    </lineage>
</organism>
<feature type="transmembrane region" description="Helical" evidence="1">
    <location>
        <begin position="260"/>
        <end position="279"/>
    </location>
</feature>
<comment type="caution">
    <text evidence="2">The sequence shown here is derived from an EMBL/GenBank/DDBJ whole genome shotgun (WGS) entry which is preliminary data.</text>
</comment>
<dbReference type="AlphaFoldDB" id="A0A930L8F0"/>
<keyword evidence="1" id="KW-0472">Membrane</keyword>
<proteinExistence type="predicted"/>
<dbReference type="Proteomes" id="UP000756427">
    <property type="component" value="Unassembled WGS sequence"/>
</dbReference>
<feature type="transmembrane region" description="Helical" evidence="1">
    <location>
        <begin position="126"/>
        <end position="145"/>
    </location>
</feature>
<feature type="transmembrane region" description="Helical" evidence="1">
    <location>
        <begin position="85"/>
        <end position="106"/>
    </location>
</feature>
<evidence type="ECO:0000256" key="1">
    <source>
        <dbReference type="SAM" id="Phobius"/>
    </source>
</evidence>
<sequence>MIYPYQDKETLCVTLEDTGEETISKPVLNIIAFQPLLYTAVIAPLFLSYAAYMVHAVGLDEPEESFGQKRSIQYLLSIFQLPPHATWTLSILPLMCVGLATLVALYMKLRTRAEREDIFGTTYARLATFTPFMFLSFAVLSKIFAPGEFPLWNMLTICFSSILLWSLALVAYVISFKFIKKPSSFQTWANRCVMIPTFFCAAASVHVVLSGDMWATKFVGPMYVLLALSVACLAVELSAQAYKGREVPVWRYNVSEVMSGAILLMYLTDTFFYCLPLLLK</sequence>
<feature type="transmembrane region" description="Helical" evidence="1">
    <location>
        <begin position="35"/>
        <end position="54"/>
    </location>
</feature>
<evidence type="ECO:0000313" key="3">
    <source>
        <dbReference type="Proteomes" id="UP000756427"/>
    </source>
</evidence>
<keyword evidence="1" id="KW-0812">Transmembrane</keyword>
<reference evidence="2" key="1">
    <citation type="submission" date="2020-04" db="EMBL/GenBank/DDBJ databases">
        <title>Deep metagenomics examines the oral microbiome during advanced dental caries in children, revealing novel taxa and co-occurrences with host molecules.</title>
        <authorList>
            <person name="Baker J.L."/>
            <person name="Morton J.T."/>
            <person name="Dinis M."/>
            <person name="Alvarez R."/>
            <person name="Tran N.C."/>
            <person name="Knight R."/>
            <person name="Edlund A."/>
        </authorList>
    </citation>
    <scope>NUCLEOTIDE SEQUENCE</scope>
    <source>
        <strain evidence="2">JCVI_44_bin.2</strain>
    </source>
</reference>
<feature type="transmembrane region" description="Helical" evidence="1">
    <location>
        <begin position="221"/>
        <end position="239"/>
    </location>
</feature>
<feature type="transmembrane region" description="Helical" evidence="1">
    <location>
        <begin position="188"/>
        <end position="209"/>
    </location>
</feature>
<protein>
    <submittedName>
        <fullName evidence="2">Uncharacterized protein</fullName>
    </submittedName>
</protein>
<name>A0A930L8F0_9MICC</name>
<evidence type="ECO:0000313" key="2">
    <source>
        <dbReference type="EMBL" id="MBF1664471.1"/>
    </source>
</evidence>
<gene>
    <name evidence="2" type="ORF">HXO64_07965</name>
</gene>
<keyword evidence="1" id="KW-1133">Transmembrane helix</keyword>